<dbReference type="PROSITE" id="PS50097">
    <property type="entry name" value="BTB"/>
    <property type="match status" value="1"/>
</dbReference>
<evidence type="ECO:0000313" key="4">
    <source>
        <dbReference type="Proteomes" id="UP001218188"/>
    </source>
</evidence>
<feature type="region of interest" description="Disordered" evidence="1">
    <location>
        <begin position="489"/>
        <end position="513"/>
    </location>
</feature>
<feature type="region of interest" description="Disordered" evidence="1">
    <location>
        <begin position="399"/>
        <end position="424"/>
    </location>
</feature>
<dbReference type="PANTHER" id="PTHR47369">
    <property type="entry name" value="BTB/POZ DOMAIN-CONTAINING PROTEIN"/>
    <property type="match status" value="1"/>
</dbReference>
<evidence type="ECO:0000259" key="2">
    <source>
        <dbReference type="PROSITE" id="PS50097"/>
    </source>
</evidence>
<reference evidence="3" key="1">
    <citation type="submission" date="2023-03" db="EMBL/GenBank/DDBJ databases">
        <title>Massive genome expansion in bonnet fungi (Mycena s.s.) driven by repeated elements and novel gene families across ecological guilds.</title>
        <authorList>
            <consortium name="Lawrence Berkeley National Laboratory"/>
            <person name="Harder C.B."/>
            <person name="Miyauchi S."/>
            <person name="Viragh M."/>
            <person name="Kuo A."/>
            <person name="Thoen E."/>
            <person name="Andreopoulos B."/>
            <person name="Lu D."/>
            <person name="Skrede I."/>
            <person name="Drula E."/>
            <person name="Henrissat B."/>
            <person name="Morin E."/>
            <person name="Kohler A."/>
            <person name="Barry K."/>
            <person name="LaButti K."/>
            <person name="Morin E."/>
            <person name="Salamov A."/>
            <person name="Lipzen A."/>
            <person name="Mereny Z."/>
            <person name="Hegedus B."/>
            <person name="Baldrian P."/>
            <person name="Stursova M."/>
            <person name="Weitz H."/>
            <person name="Taylor A."/>
            <person name="Grigoriev I.V."/>
            <person name="Nagy L.G."/>
            <person name="Martin F."/>
            <person name="Kauserud H."/>
        </authorList>
    </citation>
    <scope>NUCLEOTIDE SEQUENCE</scope>
    <source>
        <strain evidence="3">CBHHK200</strain>
    </source>
</reference>
<dbReference type="InterPro" id="IPR011333">
    <property type="entry name" value="SKP1/BTB/POZ_sf"/>
</dbReference>
<dbReference type="InterPro" id="IPR000210">
    <property type="entry name" value="BTB/POZ_dom"/>
</dbReference>
<evidence type="ECO:0000256" key="1">
    <source>
        <dbReference type="SAM" id="MobiDB-lite"/>
    </source>
</evidence>
<dbReference type="SUPFAM" id="SSF54695">
    <property type="entry name" value="POZ domain"/>
    <property type="match status" value="1"/>
</dbReference>
<gene>
    <name evidence="3" type="ORF">C8F04DRAFT_999231</name>
</gene>
<dbReference type="EMBL" id="JARJCM010000037">
    <property type="protein sequence ID" value="KAJ7037520.1"/>
    <property type="molecule type" value="Genomic_DNA"/>
</dbReference>
<accession>A0AAD6X6Q6</accession>
<dbReference type="Proteomes" id="UP001218188">
    <property type="component" value="Unassembled WGS sequence"/>
</dbReference>
<feature type="compositionally biased region" description="Low complexity" evidence="1">
    <location>
        <begin position="656"/>
        <end position="678"/>
    </location>
</feature>
<feature type="domain" description="BTB" evidence="2">
    <location>
        <begin position="22"/>
        <end position="92"/>
    </location>
</feature>
<dbReference type="AlphaFoldDB" id="A0AAD6X6Q6"/>
<proteinExistence type="predicted"/>
<sequence length="789" mass="85075">MSRTADTIQSHLYQAFLHGHATDVSLRVRASASWQATYRLHRVILIQAGFFNALFTAGWGESLKSDEIDIIFDDTNITRAAFELCIARLYGGGPPLHIFPSLIPSTAKPLTSNFPFTSVDLHPETPPGHHPGTPRFLLSLLATSVYLSIPSLAAHALSSILSTMGPYTVLQYLDFALGKPIGPIDADWNEPEAAVGLENLAQLLPDEGGSLHSIDTEDIPPEKEFHYGAMSDKIGEAAACWLVRWAPDMLAFEEHKAGIGIAEPALSRRRVKPELAAPDYSAVPTIWDCGGLSVKWVCALISADTLFVQGGREVHGERARYDFARSVVELRRRHGILPDEEEAWKVLFAEGIYYCHMSMEDVITLSKDSSPTTKQPFVSIAVLQAAHWQSSLMRQHITARPASSSFETRPAPAPSPGSPVQREKELGITQTTAEIRARLAAADPSLEQTGPYYLVAADSSVRIGDNGSSVHAPSVDGVPLSMDELFTTTFTPSTSPTTPRPAPPNTLMRPSSGEANFFGIQTRRYTARGCIAADPAGTARWTLHPPFRFAAEFWDAEALPEKARLYSHTVWCGGSLFNAYVQVVRKKGAVQLGIYLHRQSTLDIPGASGPRGETPTLQLAAVPRPRMGSLIGGQEQTRTHTRGPSLPAIVAPPASPAHYSPSIHPPTRSTTPLSAVSSSLPSSTSFSSALTHHASGYSLQPSAPPTAPYRDPRPSVSAYFTISCASATGASQTRFASAPDVFSVSQSWGWKSSSLRTEEYIEVGEGAEASAGTRGREVSLRACVVLGLV</sequence>
<organism evidence="3 4">
    <name type="scientific">Mycena alexandri</name>
    <dbReference type="NCBI Taxonomy" id="1745969"/>
    <lineage>
        <taxon>Eukaryota</taxon>
        <taxon>Fungi</taxon>
        <taxon>Dikarya</taxon>
        <taxon>Basidiomycota</taxon>
        <taxon>Agaricomycotina</taxon>
        <taxon>Agaricomycetes</taxon>
        <taxon>Agaricomycetidae</taxon>
        <taxon>Agaricales</taxon>
        <taxon>Marasmiineae</taxon>
        <taxon>Mycenaceae</taxon>
        <taxon>Mycena</taxon>
    </lineage>
</organism>
<dbReference type="PANTHER" id="PTHR47369:SF1">
    <property type="entry name" value="BTB_POZ DOMAIN-CONTAINING PROTEIN"/>
    <property type="match status" value="1"/>
</dbReference>
<protein>
    <recommendedName>
        <fullName evidence="2">BTB domain-containing protein</fullName>
    </recommendedName>
</protein>
<comment type="caution">
    <text evidence="3">The sequence shown here is derived from an EMBL/GenBank/DDBJ whole genome shotgun (WGS) entry which is preliminary data.</text>
</comment>
<name>A0AAD6X6Q6_9AGAR</name>
<evidence type="ECO:0000313" key="3">
    <source>
        <dbReference type="EMBL" id="KAJ7037520.1"/>
    </source>
</evidence>
<dbReference type="Gene3D" id="3.30.710.10">
    <property type="entry name" value="Potassium Channel Kv1.1, Chain A"/>
    <property type="match status" value="1"/>
</dbReference>
<keyword evidence="4" id="KW-1185">Reference proteome</keyword>
<feature type="region of interest" description="Disordered" evidence="1">
    <location>
        <begin position="626"/>
        <end position="678"/>
    </location>
</feature>